<dbReference type="CDD" id="cd00090">
    <property type="entry name" value="HTH_ARSR"/>
    <property type="match status" value="1"/>
</dbReference>
<evidence type="ECO:0000256" key="5">
    <source>
        <dbReference type="ARBA" id="ARBA00070406"/>
    </source>
</evidence>
<feature type="domain" description="HTH iclR-type" evidence="6">
    <location>
        <begin position="9"/>
        <end position="71"/>
    </location>
</feature>
<evidence type="ECO:0000256" key="2">
    <source>
        <dbReference type="ARBA" id="ARBA00023125"/>
    </source>
</evidence>
<dbReference type="Pfam" id="PF01614">
    <property type="entry name" value="IclR_C"/>
    <property type="match status" value="1"/>
</dbReference>
<dbReference type="RefSeq" id="WP_072871299.1">
    <property type="nucleotide sequence ID" value="NZ_FQZM01000061.1"/>
</dbReference>
<evidence type="ECO:0000259" key="6">
    <source>
        <dbReference type="PROSITE" id="PS51077"/>
    </source>
</evidence>
<dbReference type="Gene3D" id="3.30.450.40">
    <property type="match status" value="1"/>
</dbReference>
<keyword evidence="3" id="KW-0804">Transcription</keyword>
<dbReference type="Proteomes" id="UP000184529">
    <property type="component" value="Unassembled WGS sequence"/>
</dbReference>
<keyword evidence="1" id="KW-0805">Transcription regulation</keyword>
<sequence>MSTRNGQTVQSLDRAIKILEVLGNNQKGLGVTELAHEVDLHKSTVHRLLNTLAQRGYVEKDQETEKYKLGLKIVELSNKILTNMELRKEARPYLEELMKFANEVVHLCVLREGEVVYIDKVECPSTIRMYSQIGRRAPVHCTGVGKAILAFLPEDEIISILKTKGMPQKTPNTITDLQEMLNHLKEIRHLGYAVDEIEHEPGIRCVAAPVWDHTGQVIASISVSGPAYRLTRERVPELAVKVKETGQKISRRLGYCP</sequence>
<dbReference type="InterPro" id="IPR014757">
    <property type="entry name" value="Tscrpt_reg_IclR_C"/>
</dbReference>
<dbReference type="PANTHER" id="PTHR30136">
    <property type="entry name" value="HELIX-TURN-HELIX TRANSCRIPTIONAL REGULATOR, ICLR FAMILY"/>
    <property type="match status" value="1"/>
</dbReference>
<dbReference type="SUPFAM" id="SSF55781">
    <property type="entry name" value="GAF domain-like"/>
    <property type="match status" value="1"/>
</dbReference>
<evidence type="ECO:0000313" key="9">
    <source>
        <dbReference type="Proteomes" id="UP000184529"/>
    </source>
</evidence>
<dbReference type="SUPFAM" id="SSF46785">
    <property type="entry name" value="Winged helix' DNA-binding domain"/>
    <property type="match status" value="1"/>
</dbReference>
<dbReference type="OrthoDB" id="9791752at2"/>
<name>A0A1M6M5H9_9FIRM</name>
<dbReference type="InterPro" id="IPR036390">
    <property type="entry name" value="WH_DNA-bd_sf"/>
</dbReference>
<evidence type="ECO:0000256" key="3">
    <source>
        <dbReference type="ARBA" id="ARBA00023163"/>
    </source>
</evidence>
<dbReference type="STRING" id="1121432.SAMN02745219_03332"/>
<gene>
    <name evidence="8" type="ORF">SAMN02745219_03332</name>
</gene>
<dbReference type="GO" id="GO:0045892">
    <property type="term" value="P:negative regulation of DNA-templated transcription"/>
    <property type="evidence" value="ECO:0007669"/>
    <property type="project" value="TreeGrafter"/>
</dbReference>
<keyword evidence="2" id="KW-0238">DNA-binding</keyword>
<dbReference type="PANTHER" id="PTHR30136:SF24">
    <property type="entry name" value="HTH-TYPE TRANSCRIPTIONAL REPRESSOR ALLR"/>
    <property type="match status" value="1"/>
</dbReference>
<dbReference type="InterPro" id="IPR029016">
    <property type="entry name" value="GAF-like_dom_sf"/>
</dbReference>
<dbReference type="AlphaFoldDB" id="A0A1M6M5H9"/>
<evidence type="ECO:0000256" key="4">
    <source>
        <dbReference type="ARBA" id="ARBA00058938"/>
    </source>
</evidence>
<protein>
    <recommendedName>
        <fullName evidence="5">Glycerol operon regulatory protein</fullName>
    </recommendedName>
</protein>
<dbReference type="Gene3D" id="1.10.10.10">
    <property type="entry name" value="Winged helix-like DNA-binding domain superfamily/Winged helix DNA-binding domain"/>
    <property type="match status" value="1"/>
</dbReference>
<proteinExistence type="predicted"/>
<dbReference type="InterPro" id="IPR050707">
    <property type="entry name" value="HTH_MetabolicPath_Reg"/>
</dbReference>
<evidence type="ECO:0000313" key="8">
    <source>
        <dbReference type="EMBL" id="SHJ78610.1"/>
    </source>
</evidence>
<reference evidence="9" key="1">
    <citation type="submission" date="2016-11" db="EMBL/GenBank/DDBJ databases">
        <authorList>
            <person name="Varghese N."/>
            <person name="Submissions S."/>
        </authorList>
    </citation>
    <scope>NUCLEOTIDE SEQUENCE [LARGE SCALE GENOMIC DNA]</scope>
    <source>
        <strain evidence="9">DSM 16057</strain>
    </source>
</reference>
<dbReference type="PROSITE" id="PS51078">
    <property type="entry name" value="ICLR_ED"/>
    <property type="match status" value="1"/>
</dbReference>
<accession>A0A1M6M5H9</accession>
<evidence type="ECO:0000259" key="7">
    <source>
        <dbReference type="PROSITE" id="PS51078"/>
    </source>
</evidence>
<dbReference type="FunFam" id="1.10.10.10:FF:000056">
    <property type="entry name" value="IclR family transcriptional regulator"/>
    <property type="match status" value="1"/>
</dbReference>
<evidence type="ECO:0000256" key="1">
    <source>
        <dbReference type="ARBA" id="ARBA00023015"/>
    </source>
</evidence>
<dbReference type="InterPro" id="IPR036388">
    <property type="entry name" value="WH-like_DNA-bd_sf"/>
</dbReference>
<dbReference type="Pfam" id="PF09339">
    <property type="entry name" value="HTH_IclR"/>
    <property type="match status" value="1"/>
</dbReference>
<dbReference type="EMBL" id="FQZM01000061">
    <property type="protein sequence ID" value="SHJ78610.1"/>
    <property type="molecule type" value="Genomic_DNA"/>
</dbReference>
<organism evidence="8 9">
    <name type="scientific">Desulfofundulus thermosubterraneus DSM 16057</name>
    <dbReference type="NCBI Taxonomy" id="1121432"/>
    <lineage>
        <taxon>Bacteria</taxon>
        <taxon>Bacillati</taxon>
        <taxon>Bacillota</taxon>
        <taxon>Clostridia</taxon>
        <taxon>Eubacteriales</taxon>
        <taxon>Peptococcaceae</taxon>
        <taxon>Desulfofundulus</taxon>
    </lineage>
</organism>
<comment type="function">
    <text evidence="4">May be an activator protein for the gylABX operon.</text>
</comment>
<dbReference type="GO" id="GO:0003677">
    <property type="term" value="F:DNA binding"/>
    <property type="evidence" value="ECO:0007669"/>
    <property type="project" value="UniProtKB-KW"/>
</dbReference>
<keyword evidence="9" id="KW-1185">Reference proteome</keyword>
<dbReference type="GO" id="GO:0003700">
    <property type="term" value="F:DNA-binding transcription factor activity"/>
    <property type="evidence" value="ECO:0007669"/>
    <property type="project" value="TreeGrafter"/>
</dbReference>
<dbReference type="SMART" id="SM00346">
    <property type="entry name" value="HTH_ICLR"/>
    <property type="match status" value="1"/>
</dbReference>
<dbReference type="InterPro" id="IPR005471">
    <property type="entry name" value="Tscrpt_reg_IclR_N"/>
</dbReference>
<dbReference type="PROSITE" id="PS51077">
    <property type="entry name" value="HTH_ICLR"/>
    <property type="match status" value="1"/>
</dbReference>
<dbReference type="InterPro" id="IPR011991">
    <property type="entry name" value="ArsR-like_HTH"/>
</dbReference>
<feature type="domain" description="IclR-ED" evidence="7">
    <location>
        <begin position="72"/>
        <end position="255"/>
    </location>
</feature>